<proteinExistence type="predicted"/>
<sequence length="208" mass="22317">MNYRLLQTLTFAFVSITFIACGGSGESSDDMDHSAMADDHGEDAAEDTGSSSEMAMEMLGGGHATLVHEGAGGSPHVNVHWAVNDANITLSYGRPYLKDRVVGESVPPMSDAVWRLGADEATTLTTDRDIMIGDSHIPSGEYTLWTAHMNDEFHLIVNSETGQWGTAYNADHDFAHIAMDVGELNSPADQLVISLADGRLGFDWGALT</sequence>
<feature type="compositionally biased region" description="Basic and acidic residues" evidence="1">
    <location>
        <begin position="30"/>
        <end position="43"/>
    </location>
</feature>
<evidence type="ECO:0008006" key="3">
    <source>
        <dbReference type="Google" id="ProtNLM"/>
    </source>
</evidence>
<gene>
    <name evidence="2" type="ORF">METZ01_LOCUS397611</name>
</gene>
<protein>
    <recommendedName>
        <fullName evidence="3">DUF2911 domain-containing protein</fullName>
    </recommendedName>
</protein>
<accession>A0A382VE52</accession>
<dbReference type="PROSITE" id="PS51257">
    <property type="entry name" value="PROKAR_LIPOPROTEIN"/>
    <property type="match status" value="1"/>
</dbReference>
<dbReference type="InterPro" id="IPR021314">
    <property type="entry name" value="DUF2911"/>
</dbReference>
<feature type="region of interest" description="Disordered" evidence="1">
    <location>
        <begin position="29"/>
        <end position="50"/>
    </location>
</feature>
<dbReference type="Pfam" id="PF11138">
    <property type="entry name" value="DUF2911"/>
    <property type="match status" value="1"/>
</dbReference>
<evidence type="ECO:0000256" key="1">
    <source>
        <dbReference type="SAM" id="MobiDB-lite"/>
    </source>
</evidence>
<reference evidence="2" key="1">
    <citation type="submission" date="2018-05" db="EMBL/GenBank/DDBJ databases">
        <authorList>
            <person name="Lanie J.A."/>
            <person name="Ng W.-L."/>
            <person name="Kazmierczak K.M."/>
            <person name="Andrzejewski T.M."/>
            <person name="Davidsen T.M."/>
            <person name="Wayne K.J."/>
            <person name="Tettelin H."/>
            <person name="Glass J.I."/>
            <person name="Rusch D."/>
            <person name="Podicherti R."/>
            <person name="Tsui H.-C.T."/>
            <person name="Winkler M.E."/>
        </authorList>
    </citation>
    <scope>NUCLEOTIDE SEQUENCE</scope>
</reference>
<dbReference type="AlphaFoldDB" id="A0A382VE52"/>
<organism evidence="2">
    <name type="scientific">marine metagenome</name>
    <dbReference type="NCBI Taxonomy" id="408172"/>
    <lineage>
        <taxon>unclassified sequences</taxon>
        <taxon>metagenomes</taxon>
        <taxon>ecological metagenomes</taxon>
    </lineage>
</organism>
<feature type="non-terminal residue" evidence="2">
    <location>
        <position position="208"/>
    </location>
</feature>
<dbReference type="EMBL" id="UINC01151254">
    <property type="protein sequence ID" value="SVD44757.1"/>
    <property type="molecule type" value="Genomic_DNA"/>
</dbReference>
<evidence type="ECO:0000313" key="2">
    <source>
        <dbReference type="EMBL" id="SVD44757.1"/>
    </source>
</evidence>
<name>A0A382VE52_9ZZZZ</name>